<gene>
    <name evidence="2" type="primary">bshC</name>
    <name evidence="5" type="ORF">JOE21_000803</name>
</gene>
<comment type="similarity">
    <text evidence="2">Belongs to the BshC family.</text>
</comment>
<feature type="coiled-coil region" evidence="2">
    <location>
        <begin position="460"/>
        <end position="487"/>
    </location>
</feature>
<dbReference type="InterPro" id="IPR055398">
    <property type="entry name" value="Rossmann-like_BshC"/>
</dbReference>
<dbReference type="Pfam" id="PF24850">
    <property type="entry name" value="CC_BshC"/>
    <property type="match status" value="1"/>
</dbReference>
<evidence type="ECO:0000256" key="2">
    <source>
        <dbReference type="HAMAP-Rule" id="MF_01867"/>
    </source>
</evidence>
<evidence type="ECO:0000259" key="3">
    <source>
        <dbReference type="Pfam" id="PF10079"/>
    </source>
</evidence>
<dbReference type="HAMAP" id="MF_01867">
    <property type="entry name" value="BshC"/>
    <property type="match status" value="1"/>
</dbReference>
<organism evidence="5 6">
    <name type="scientific">Desmospora profundinema</name>
    <dbReference type="NCBI Taxonomy" id="1571184"/>
    <lineage>
        <taxon>Bacteria</taxon>
        <taxon>Bacillati</taxon>
        <taxon>Bacillota</taxon>
        <taxon>Bacilli</taxon>
        <taxon>Bacillales</taxon>
        <taxon>Thermoactinomycetaceae</taxon>
        <taxon>Desmospora</taxon>
    </lineage>
</organism>
<dbReference type="InterPro" id="IPR055399">
    <property type="entry name" value="CC_BshC"/>
</dbReference>
<evidence type="ECO:0000259" key="4">
    <source>
        <dbReference type="Pfam" id="PF24850"/>
    </source>
</evidence>
<dbReference type="EMBL" id="JAVDQG010000002">
    <property type="protein sequence ID" value="MDR6224812.1"/>
    <property type="molecule type" value="Genomic_DNA"/>
</dbReference>
<dbReference type="RefSeq" id="WP_309862629.1">
    <property type="nucleotide sequence ID" value="NZ_JAVDQG010000002.1"/>
</dbReference>
<evidence type="ECO:0000313" key="5">
    <source>
        <dbReference type="EMBL" id="MDR6224812.1"/>
    </source>
</evidence>
<dbReference type="Pfam" id="PF10079">
    <property type="entry name" value="Rossmann-like_BshC"/>
    <property type="match status" value="1"/>
</dbReference>
<dbReference type="InterPro" id="IPR011199">
    <property type="entry name" value="Bacillithiol_biosynth_BshC"/>
</dbReference>
<evidence type="ECO:0000256" key="1">
    <source>
        <dbReference type="ARBA" id="ARBA00022598"/>
    </source>
</evidence>
<sequence length="540" mass="62770">MMRIEDSFLEPQDKLNWRYLHTFDHVAHHYPYNPGDDASFQARADRLHFHERVSRHRLVEVLRRYHGEDLIHPAVEANLERLTQEDSLVVIGGQQAGWLTGPLYTLYKAVTVLQLADREQQRLNRPVIPVFWIAGEDHDWDEVNHVYLPSPTGVERIPFPLEVSGRRSVGTIRPGEERLAQGVEAVIRHLPDTEHKPALLEALLDSTRGADGFSRHFARLMHRWFGPRGLLLVDSSDPSLRSLEVPFFRWLLKNGTRVGEVVRERALALEREKMAPKVDLQPGKAHLFVEVDGERHALYRDEAGFYSREGMRWSSDEMDRLLDERPQVFSNNVITRPLMQEWLFPTLATVVGPGEVAYWGLLKGAFETAGMEMPILYPRIQATLIGRREEKWLRRYRMTLDDVHKRWQETFARRLSHRYGWDPDDSFGRLRRQLEDAYRPLIGELAGLRPDLAALGESSLKRALEGADALEQASRQALREKDRAEEGRFHHLRTHLFPGGRPQERVFNPVAYWNAYGESWIHFLLNTPLLSIRTHRMIYL</sequence>
<feature type="domain" description="Bacillithiol biosynthesis BshC C-terminal coiled-coil" evidence="4">
    <location>
        <begin position="382"/>
        <end position="540"/>
    </location>
</feature>
<keyword evidence="2" id="KW-0175">Coiled coil</keyword>
<dbReference type="NCBIfam" id="TIGR03998">
    <property type="entry name" value="thiol_BshC"/>
    <property type="match status" value="1"/>
</dbReference>
<name>A0ABU1IJU8_9BACL</name>
<proteinExistence type="inferred from homology"/>
<feature type="domain" description="Bacillithiol biosynthesis BshC N-terminal Rossmann-like" evidence="3">
    <location>
        <begin position="2"/>
        <end position="379"/>
    </location>
</feature>
<evidence type="ECO:0000313" key="6">
    <source>
        <dbReference type="Proteomes" id="UP001185012"/>
    </source>
</evidence>
<dbReference type="Proteomes" id="UP001185012">
    <property type="component" value="Unassembled WGS sequence"/>
</dbReference>
<comment type="caution">
    <text evidence="5">The sequence shown here is derived from an EMBL/GenBank/DDBJ whole genome shotgun (WGS) entry which is preliminary data.</text>
</comment>
<comment type="function">
    <text evidence="2">Involved in bacillithiol (BSH) biosynthesis. May catalyze the last step of the pathway, the addition of cysteine to glucosamine malate (GlcN-Mal) to generate BSH.</text>
</comment>
<accession>A0ABU1IJU8</accession>
<dbReference type="EC" id="6.-.-.-" evidence="2"/>
<dbReference type="PIRSF" id="PIRSF012535">
    <property type="entry name" value="UCP012535"/>
    <property type="match status" value="1"/>
</dbReference>
<keyword evidence="1 2" id="KW-0436">Ligase</keyword>
<protein>
    <recommendedName>
        <fullName evidence="2">Putative cysteine ligase BshC</fullName>
        <ecNumber evidence="2">6.-.-.-</ecNumber>
    </recommendedName>
</protein>
<reference evidence="5 6" key="1">
    <citation type="submission" date="2023-07" db="EMBL/GenBank/DDBJ databases">
        <title>Genomic Encyclopedia of Type Strains, Phase IV (KMG-IV): sequencing the most valuable type-strain genomes for metagenomic binning, comparative biology and taxonomic classification.</title>
        <authorList>
            <person name="Goeker M."/>
        </authorList>
    </citation>
    <scope>NUCLEOTIDE SEQUENCE [LARGE SCALE GENOMIC DNA]</scope>
    <source>
        <strain evidence="5 6">DSM 45903</strain>
    </source>
</reference>
<keyword evidence="6" id="KW-1185">Reference proteome</keyword>